<protein>
    <submittedName>
        <fullName evidence="3">Glycosyltransferase family 4 protein</fullName>
    </submittedName>
</protein>
<dbReference type="Pfam" id="PF13439">
    <property type="entry name" value="Glyco_transf_4"/>
    <property type="match status" value="1"/>
</dbReference>
<dbReference type="SUPFAM" id="SSF53756">
    <property type="entry name" value="UDP-Glycosyltransferase/glycogen phosphorylase"/>
    <property type="match status" value="1"/>
</dbReference>
<dbReference type="InterPro" id="IPR001296">
    <property type="entry name" value="Glyco_trans_1"/>
</dbReference>
<dbReference type="PANTHER" id="PTHR45947:SF3">
    <property type="entry name" value="SULFOQUINOVOSYL TRANSFERASE SQD2"/>
    <property type="match status" value="1"/>
</dbReference>
<name>A0A5C7GI85_9FLAO</name>
<evidence type="ECO:0000259" key="1">
    <source>
        <dbReference type="Pfam" id="PF00534"/>
    </source>
</evidence>
<dbReference type="AlphaFoldDB" id="A0A5C7GI85"/>
<organism evidence="3 4">
    <name type="scientific">Seonamhaeicola maritimus</name>
    <dbReference type="NCBI Taxonomy" id="2591822"/>
    <lineage>
        <taxon>Bacteria</taxon>
        <taxon>Pseudomonadati</taxon>
        <taxon>Bacteroidota</taxon>
        <taxon>Flavobacteriia</taxon>
        <taxon>Flavobacteriales</taxon>
        <taxon>Flavobacteriaceae</taxon>
    </lineage>
</organism>
<dbReference type="Proteomes" id="UP000321080">
    <property type="component" value="Unassembled WGS sequence"/>
</dbReference>
<keyword evidence="4" id="KW-1185">Reference proteome</keyword>
<evidence type="ECO:0000313" key="4">
    <source>
        <dbReference type="Proteomes" id="UP000321080"/>
    </source>
</evidence>
<proteinExistence type="predicted"/>
<dbReference type="Pfam" id="PF00534">
    <property type="entry name" value="Glycos_transf_1"/>
    <property type="match status" value="1"/>
</dbReference>
<evidence type="ECO:0000259" key="2">
    <source>
        <dbReference type="Pfam" id="PF13439"/>
    </source>
</evidence>
<feature type="domain" description="Glycosyl transferase family 1" evidence="1">
    <location>
        <begin position="190"/>
        <end position="338"/>
    </location>
</feature>
<dbReference type="OrthoDB" id="9768685at2"/>
<sequence length="373" mass="43453">MKVAIIHYWFITRRGGEKVVESILKLFPDADIYTLFYDKNTYGNHLGNHKIYTSSLDKWGFLRKNYQKFFPLYPYGIKSLKLLDDYDLIISSESGPAKGIEIPNGTPHVCYIHSPMRYCWGFTQEYLVSVNRFLRPILSYFFKRLKNWDKNTINNVDLYIANSMNVAKRVKKFYNRESSIVYPPISNDLFEKKLEIDSNRDIFLSFGAITPYKRVDLLIDTFNKNGEKLIVIGDGSELAKLRKKANKNIEFKGSLRWLDIEEVLSRTRALLFPGEEDFGMIPLEVMAYGIPVIAYKKGGALETVIENDNFIQKSSGLFFEHQSVDSLQSSINQFKKLERSFDPSWIRDHAKKFREQIFLKKISSEINNFLDAK</sequence>
<feature type="domain" description="Glycosyltransferase subfamily 4-like N-terminal" evidence="2">
    <location>
        <begin position="57"/>
        <end position="185"/>
    </location>
</feature>
<comment type="caution">
    <text evidence="3">The sequence shown here is derived from an EMBL/GenBank/DDBJ whole genome shotgun (WGS) entry which is preliminary data.</text>
</comment>
<dbReference type="RefSeq" id="WP_147768396.1">
    <property type="nucleotide sequence ID" value="NZ_VRKQ01000010.1"/>
</dbReference>
<dbReference type="GO" id="GO:0016757">
    <property type="term" value="F:glycosyltransferase activity"/>
    <property type="evidence" value="ECO:0007669"/>
    <property type="project" value="InterPro"/>
</dbReference>
<dbReference type="PANTHER" id="PTHR45947">
    <property type="entry name" value="SULFOQUINOVOSYL TRANSFERASE SQD2"/>
    <property type="match status" value="1"/>
</dbReference>
<reference evidence="3 4" key="1">
    <citation type="submission" date="2019-08" db="EMBL/GenBank/DDBJ databases">
        <title>Seonamhaeicola sediminis sp. nov., isolated from marine sediment.</title>
        <authorList>
            <person name="Cao W.R."/>
        </authorList>
    </citation>
    <scope>NUCLEOTIDE SEQUENCE [LARGE SCALE GENOMIC DNA]</scope>
    <source>
        <strain evidence="3 4">1505</strain>
    </source>
</reference>
<accession>A0A5C7GI85</accession>
<dbReference type="Gene3D" id="3.40.50.2000">
    <property type="entry name" value="Glycogen Phosphorylase B"/>
    <property type="match status" value="1"/>
</dbReference>
<gene>
    <name evidence="3" type="ORF">FUA22_11330</name>
</gene>
<dbReference type="InterPro" id="IPR028098">
    <property type="entry name" value="Glyco_trans_4-like_N"/>
</dbReference>
<evidence type="ECO:0000313" key="3">
    <source>
        <dbReference type="EMBL" id="TXG37149.1"/>
    </source>
</evidence>
<dbReference type="InterPro" id="IPR050194">
    <property type="entry name" value="Glycosyltransferase_grp1"/>
</dbReference>
<keyword evidence="3" id="KW-0808">Transferase</keyword>
<dbReference type="EMBL" id="VRKQ01000010">
    <property type="protein sequence ID" value="TXG37149.1"/>
    <property type="molecule type" value="Genomic_DNA"/>
</dbReference>